<proteinExistence type="predicted"/>
<accession>A0A2S9XT15</accession>
<gene>
    <name evidence="4" type="ORF">ENSA7_68170</name>
</gene>
<dbReference type="Proteomes" id="UP000238823">
    <property type="component" value="Unassembled WGS sequence"/>
</dbReference>
<evidence type="ECO:0000259" key="3">
    <source>
        <dbReference type="Pfam" id="PF21347"/>
    </source>
</evidence>
<dbReference type="Gene3D" id="2.40.360.20">
    <property type="match status" value="1"/>
</dbReference>
<dbReference type="RefSeq" id="WP_106093633.1">
    <property type="nucleotide sequence ID" value="NZ_PVNL01000135.1"/>
</dbReference>
<comment type="caution">
    <text evidence="4">The sequence shown here is derived from an EMBL/GenBank/DDBJ whole genome shotgun (WGS) entry which is preliminary data.</text>
</comment>
<evidence type="ECO:0000256" key="2">
    <source>
        <dbReference type="SAM" id="SignalP"/>
    </source>
</evidence>
<keyword evidence="2" id="KW-0732">Signal</keyword>
<dbReference type="AlphaFoldDB" id="A0A2S9XT15"/>
<feature type="chain" id="PRO_5015641414" description="DUF3108 domain-containing protein" evidence="2">
    <location>
        <begin position="29"/>
        <end position="251"/>
    </location>
</feature>
<organism evidence="4 5">
    <name type="scientific">Enhygromyxa salina</name>
    <dbReference type="NCBI Taxonomy" id="215803"/>
    <lineage>
        <taxon>Bacteria</taxon>
        <taxon>Pseudomonadati</taxon>
        <taxon>Myxococcota</taxon>
        <taxon>Polyangia</taxon>
        <taxon>Nannocystales</taxon>
        <taxon>Nannocystaceae</taxon>
        <taxon>Enhygromyxa</taxon>
    </lineage>
</organism>
<feature type="compositionally biased region" description="Low complexity" evidence="1">
    <location>
        <begin position="33"/>
        <end position="47"/>
    </location>
</feature>
<sequence>MTEIIFSKTMFAISMLALPLALVACGQAAPPGDEASTDTSSESTDTGSVEEDDSYYPLVDGATWTYVASTTTGQVLGMEVVEASEITWEGAPAWVFTDNPNDLGEWTESTIVRTGSAAMRVHKEIKDGTGTTMIVDYDPGFMRADDKWDTVGFIEEILYGRNETDGAGLNPKFEPRGHSYEVLAVNETVTVPAGTFNCIKVERIRTVGTTAGERVLFWDARGVGKVREERPAEGRVEELASVSIPGGASFP</sequence>
<evidence type="ECO:0000313" key="5">
    <source>
        <dbReference type="Proteomes" id="UP000238823"/>
    </source>
</evidence>
<name>A0A2S9XT15_9BACT</name>
<dbReference type="EMBL" id="PVNL01000135">
    <property type="protein sequence ID" value="PRP96003.1"/>
    <property type="molecule type" value="Genomic_DNA"/>
</dbReference>
<dbReference type="Pfam" id="PF21347">
    <property type="entry name" value="DUF3108_like"/>
    <property type="match status" value="1"/>
</dbReference>
<dbReference type="OrthoDB" id="5381512at2"/>
<evidence type="ECO:0000256" key="1">
    <source>
        <dbReference type="SAM" id="MobiDB-lite"/>
    </source>
</evidence>
<evidence type="ECO:0000313" key="4">
    <source>
        <dbReference type="EMBL" id="PRP96003.1"/>
    </source>
</evidence>
<feature type="signal peptide" evidence="2">
    <location>
        <begin position="1"/>
        <end position="28"/>
    </location>
</feature>
<reference evidence="4 5" key="1">
    <citation type="submission" date="2018-03" db="EMBL/GenBank/DDBJ databases">
        <title>Draft Genome Sequences of the Obligatory Marine Myxobacteria Enhygromyxa salina SWB007.</title>
        <authorList>
            <person name="Poehlein A."/>
            <person name="Moghaddam J.A."/>
            <person name="Harms H."/>
            <person name="Alanjari M."/>
            <person name="Koenig G.M."/>
            <person name="Daniel R."/>
            <person name="Schaeberle T.F."/>
        </authorList>
    </citation>
    <scope>NUCLEOTIDE SEQUENCE [LARGE SCALE GENOMIC DNA]</scope>
    <source>
        <strain evidence="4 5">SWB007</strain>
    </source>
</reference>
<feature type="region of interest" description="Disordered" evidence="1">
    <location>
        <begin position="28"/>
        <end position="52"/>
    </location>
</feature>
<feature type="domain" description="DUF3108" evidence="3">
    <location>
        <begin position="186"/>
        <end position="230"/>
    </location>
</feature>
<dbReference type="InterPro" id="IPR049279">
    <property type="entry name" value="DUF3108-like"/>
</dbReference>
<protein>
    <recommendedName>
        <fullName evidence="3">DUF3108 domain-containing protein</fullName>
    </recommendedName>
</protein>